<dbReference type="Proteomes" id="UP000030512">
    <property type="component" value="Chromosome"/>
</dbReference>
<dbReference type="PANTHER" id="PTHR36152">
    <property type="entry name" value="CYTOPLASMIC PROTEIN-RELATED"/>
    <property type="match status" value="1"/>
</dbReference>
<dbReference type="EMBL" id="CP014476">
    <property type="protein sequence ID" value="AMK77287.1"/>
    <property type="molecule type" value="Genomic_DNA"/>
</dbReference>
<dbReference type="PANTHER" id="PTHR36152:SF1">
    <property type="entry name" value="UBIQUITIN-LIKE DOMAIN-CONTAINING PROTEIN"/>
    <property type="match status" value="1"/>
</dbReference>
<evidence type="ECO:0000313" key="1">
    <source>
        <dbReference type="EMBL" id="AMK77287.1"/>
    </source>
</evidence>
<protein>
    <recommendedName>
        <fullName evidence="3">Hcp1 family type VI secretion system effector</fullName>
    </recommendedName>
</protein>
<sequence>MILLKFATEIKGDSTVASHTDWITVDSLQMGVGRSISTSGVGKDRDTSNPSFSEVTLTKSMDIASVDLWMQSICGKSLGTATFHFIQTGGADAKGQVYLEIELADAIVSGYSQSSGGDRPHESISINFNEVKMKYNTFGEGDAPAAGAFKGWNLMKNETV</sequence>
<gene>
    <name evidence="1" type="ORF">JT25_012500</name>
</gene>
<organism evidence="1 2">
    <name type="scientific">Methylomonas denitrificans</name>
    <dbReference type="NCBI Taxonomy" id="1538553"/>
    <lineage>
        <taxon>Bacteria</taxon>
        <taxon>Pseudomonadati</taxon>
        <taxon>Pseudomonadota</taxon>
        <taxon>Gammaproteobacteria</taxon>
        <taxon>Methylococcales</taxon>
        <taxon>Methylococcaceae</taxon>
        <taxon>Methylomonas</taxon>
    </lineage>
</organism>
<name>A0A126T5D8_9GAMM</name>
<dbReference type="SUPFAM" id="SSF141452">
    <property type="entry name" value="Hcp1-like"/>
    <property type="match status" value="1"/>
</dbReference>
<evidence type="ECO:0000313" key="2">
    <source>
        <dbReference type="Proteomes" id="UP000030512"/>
    </source>
</evidence>
<dbReference type="Pfam" id="PF05638">
    <property type="entry name" value="T6SS_HCP"/>
    <property type="match status" value="1"/>
</dbReference>
<dbReference type="InterPro" id="IPR036624">
    <property type="entry name" value="Hcp1-lik_sf"/>
</dbReference>
<dbReference type="InterPro" id="IPR008514">
    <property type="entry name" value="T6SS_Hcp"/>
</dbReference>
<keyword evidence="2" id="KW-1185">Reference proteome</keyword>
<dbReference type="RefSeq" id="WP_036280226.1">
    <property type="nucleotide sequence ID" value="NZ_CP014476.1"/>
</dbReference>
<proteinExistence type="predicted"/>
<dbReference type="STRING" id="1538553.JT25_012500"/>
<reference evidence="1 2" key="1">
    <citation type="journal article" date="2015" name="Environ. Microbiol.">
        <title>Methane oxidation coupled to nitrate reduction under hypoxia by the Gammaproteobacterium Methylomonas denitrificans, sp. nov. type strain FJG1.</title>
        <authorList>
            <person name="Kits K.D."/>
            <person name="Klotz M.G."/>
            <person name="Stein L.Y."/>
        </authorList>
    </citation>
    <scope>NUCLEOTIDE SEQUENCE [LARGE SCALE GENOMIC DNA]</scope>
    <source>
        <strain evidence="1 2">FJG1</strain>
    </source>
</reference>
<accession>A0A126T5D8</accession>
<dbReference type="AlphaFoldDB" id="A0A126T5D8"/>
<dbReference type="Gene3D" id="2.30.110.20">
    <property type="entry name" value="Hcp1-like"/>
    <property type="match status" value="1"/>
</dbReference>
<dbReference type="OrthoDB" id="6869716at2"/>
<dbReference type="InterPro" id="IPR053165">
    <property type="entry name" value="HSI-I_assembly_Hcp1"/>
</dbReference>
<evidence type="ECO:0008006" key="3">
    <source>
        <dbReference type="Google" id="ProtNLM"/>
    </source>
</evidence>
<dbReference type="KEGG" id="mdn:JT25_012500"/>